<feature type="compositionally biased region" description="Polar residues" evidence="2">
    <location>
        <begin position="909"/>
        <end position="934"/>
    </location>
</feature>
<feature type="domain" description="CEP152 CEP63 binding coiled coil" evidence="3">
    <location>
        <begin position="800"/>
        <end position="834"/>
    </location>
</feature>
<feature type="region of interest" description="Disordered" evidence="2">
    <location>
        <begin position="692"/>
        <end position="711"/>
    </location>
</feature>
<protein>
    <submittedName>
        <fullName evidence="4">Centrosomal protein 152</fullName>
    </submittedName>
</protein>
<evidence type="ECO:0000256" key="1">
    <source>
        <dbReference type="SAM" id="Coils"/>
    </source>
</evidence>
<dbReference type="GO" id="GO:0005813">
    <property type="term" value="C:centrosome"/>
    <property type="evidence" value="ECO:0007669"/>
    <property type="project" value="TreeGrafter"/>
</dbReference>
<accession>A0A3Q2E9Y2</accession>
<feature type="coiled-coil region" evidence="1">
    <location>
        <begin position="752"/>
        <end position="790"/>
    </location>
</feature>
<feature type="coiled-coil region" evidence="1">
    <location>
        <begin position="283"/>
        <end position="377"/>
    </location>
</feature>
<dbReference type="STRING" id="28743.ENSCVAP00000028434"/>
<dbReference type="PANTHER" id="PTHR10337:SF6">
    <property type="entry name" value="CENTROSOMAL PROTEIN OF 152 KDA"/>
    <property type="match status" value="1"/>
</dbReference>
<reference evidence="4" key="2">
    <citation type="submission" date="2025-09" db="UniProtKB">
        <authorList>
            <consortium name="Ensembl"/>
        </authorList>
    </citation>
    <scope>IDENTIFICATION</scope>
</reference>
<feature type="region of interest" description="Disordered" evidence="2">
    <location>
        <begin position="1040"/>
        <end position="1061"/>
    </location>
</feature>
<dbReference type="Proteomes" id="UP000265020">
    <property type="component" value="Unassembled WGS sequence"/>
</dbReference>
<proteinExistence type="predicted"/>
<feature type="coiled-coil region" evidence="1">
    <location>
        <begin position="153"/>
        <end position="216"/>
    </location>
</feature>
<dbReference type="AlphaFoldDB" id="A0A3Q2E9Y2"/>
<evidence type="ECO:0000259" key="3">
    <source>
        <dbReference type="Pfam" id="PF25770"/>
    </source>
</evidence>
<feature type="region of interest" description="Disordered" evidence="2">
    <location>
        <begin position="956"/>
        <end position="1004"/>
    </location>
</feature>
<sequence>MHCYFITLLPSNPGDSFPCSGLVKLRCETANREQVAQLQVLNKGQQRQIEDLERKLEDSRRNMRYIEHQFAIVKDEKDGLAVSLKESSRLIEEAKKGEVQMQNKLKVLEQQVQILREKDQEVNQPSILSTVLMDSMKQQMLELCRSDTLSRTREQHDRDLATMKEQHQAALKKLQQQVKQLERQREEEQLERARIVNSLTQRLEESQQQCAKLLQTSHYGSVSEGSVNGAYTQHHSSTCFPGTQSLFFCFSSSVLNHLSESKLPKEEALRLLRMEMQRCLGCLKAKRQKINQLQDELQQSQARVRELLAELEEAKLSSTVRDPPPWINGFEDYLLETKNKELKQNEEKLKCANSELCTKMREMIQELDQEKQEAAERSLFSLSLHLCITFIFLYRNQLSEVSDKMLAVQECYISVCNEKCLLEETIKKREKEESSRTAGKLRGELEAQHQVSVMKLKEEWSKEKEAEIQREVSSHVASTDAKWKKELQKVEGAVTRAYSRWIEDLPSLPEHQTLLQREKQKWEELQEEVTRQKVSQALREAEEERHKKQVEHPQEELAALKSQLEQASREQAALLKAELAAARAAWHRDKQQEISIIQAQNQQAYQTKLLEQCKNLEQAVQGVREDADLQRKELLLQMEAKLQQALRTREEEWRRQYAEKELAQRQQTKEQFLSELQAAVADVSTQLLRPSGAELQQSEDGRSSSRSPSQAAITNIIETACREMVKRAVLEAKKEWKKVYSLSQRKERSCYMKECTESLGKLQKKNQELQRHLEKACRQLQHRIREHKTAIQVLKGMHFGDMLRYLQESRGRAAEMIRIEVQRERQDTARKMRHYYLTCLQELLEDGGKTTGAEKKIMSAASKLAAMAKVLETPVKSKSGKNYVLQSDKLLIHQDTSAPQEGSDAAGSKPQTFNTIPPSYKSQQTSSQQHMDFVASSSTGKISDWLLQGGDSNKAVSRAKSAGHSRPFLVQEAPVRDEKQADWSLASSDSDSGPNVARTSHHRRRVEPLRPLTVSEMGAFGGLTPDGSDLTVYQEIPKQTPMTEKDAQAKRSLVREPIPGSECENWQQAHFRVLFGELRERQQDSGFDSPTYQQK</sequence>
<dbReference type="PANTHER" id="PTHR10337">
    <property type="entry name" value="SHC TRANSFORMING PROTEIN"/>
    <property type="match status" value="1"/>
</dbReference>
<feature type="coiled-coil region" evidence="1">
    <location>
        <begin position="606"/>
        <end position="633"/>
    </location>
</feature>
<reference evidence="4" key="1">
    <citation type="submission" date="2025-08" db="UniProtKB">
        <authorList>
            <consortium name="Ensembl"/>
        </authorList>
    </citation>
    <scope>IDENTIFICATION</scope>
</reference>
<feature type="coiled-coil region" evidence="1">
    <location>
        <begin position="35"/>
        <end position="118"/>
    </location>
</feature>
<evidence type="ECO:0000313" key="4">
    <source>
        <dbReference type="Ensembl" id="ENSCVAP00000028434.1"/>
    </source>
</evidence>
<dbReference type="GeneTree" id="ENSGT00950000182870"/>
<dbReference type="Ensembl" id="ENSCVAT00000020434.1">
    <property type="protein sequence ID" value="ENSCVAP00000028434.1"/>
    <property type="gene ID" value="ENSCVAG00000015533.1"/>
</dbReference>
<dbReference type="Pfam" id="PF25770">
    <property type="entry name" value="CC_CEP63-bind_CEP152"/>
    <property type="match status" value="1"/>
</dbReference>
<feature type="compositionally biased region" description="Low complexity" evidence="2">
    <location>
        <begin position="982"/>
        <end position="992"/>
    </location>
</feature>
<keyword evidence="5" id="KW-1185">Reference proteome</keyword>
<evidence type="ECO:0000256" key="2">
    <source>
        <dbReference type="SAM" id="MobiDB-lite"/>
    </source>
</evidence>
<feature type="region of interest" description="Disordered" evidence="2">
    <location>
        <begin position="896"/>
        <end position="934"/>
    </location>
</feature>
<feature type="coiled-coil region" evidence="1">
    <location>
        <begin position="508"/>
        <end position="577"/>
    </location>
</feature>
<evidence type="ECO:0000313" key="5">
    <source>
        <dbReference type="Proteomes" id="UP000265020"/>
    </source>
</evidence>
<dbReference type="InterPro" id="IPR057659">
    <property type="entry name" value="CEP152_CC"/>
</dbReference>
<keyword evidence="1" id="KW-0175">Coiled coil</keyword>
<name>A0A3Q2E9Y2_CYPVA</name>
<dbReference type="GO" id="GO:0007099">
    <property type="term" value="P:centriole replication"/>
    <property type="evidence" value="ECO:0007669"/>
    <property type="project" value="TreeGrafter"/>
</dbReference>
<organism evidence="4 5">
    <name type="scientific">Cyprinodon variegatus</name>
    <name type="common">Sheepshead minnow</name>
    <dbReference type="NCBI Taxonomy" id="28743"/>
    <lineage>
        <taxon>Eukaryota</taxon>
        <taxon>Metazoa</taxon>
        <taxon>Chordata</taxon>
        <taxon>Craniata</taxon>
        <taxon>Vertebrata</taxon>
        <taxon>Euteleostomi</taxon>
        <taxon>Actinopterygii</taxon>
        <taxon>Neopterygii</taxon>
        <taxon>Teleostei</taxon>
        <taxon>Neoteleostei</taxon>
        <taxon>Acanthomorphata</taxon>
        <taxon>Ovalentaria</taxon>
        <taxon>Atherinomorphae</taxon>
        <taxon>Cyprinodontiformes</taxon>
        <taxon>Cyprinodontidae</taxon>
        <taxon>Cyprinodon</taxon>
    </lineage>
</organism>
<dbReference type="InterPro" id="IPR051235">
    <property type="entry name" value="CEP152/SHC-Transforming"/>
</dbReference>